<feature type="region of interest" description="Disordered" evidence="1">
    <location>
        <begin position="632"/>
        <end position="694"/>
    </location>
</feature>
<feature type="region of interest" description="Disordered" evidence="1">
    <location>
        <begin position="218"/>
        <end position="434"/>
    </location>
</feature>
<evidence type="ECO:0000313" key="3">
    <source>
        <dbReference type="EMBL" id="EJK52764.1"/>
    </source>
</evidence>
<dbReference type="AlphaFoldDB" id="K0RKF7"/>
<sequence>VRGAEAPVARRIFAQSPESFPDEDGGGSIGSDGDSYPGSASDTVESSDGEVSWIPEEGGSTATIDRGDDDGIDAIVRGTVPGSAGAGPAGGDGFEGSSVAPKESIAGTSSGGRLEKLAGDERRSAGDEQGSSGSGREAPVVSAAIVAAASAAVVAGTGKGQGQEDSPGSDQVAVEIPVELPVEHSVTTEESLKGEVPSYVAVQPSSSAEVAAAAAAHGQACQPTREEHGPAAATVVSSASTEEDARGDVEAASAPPDGEDGARHGGDGGDEIAIRFNPDEESTVSDLGSSTATPLGLSDGGERGRVWTGHGIAIDPRGVDVSEVGSRGESLAGEPAESAGDEQGSAGSSDMAVRSVPSAEFVEAATTDGGACQPPLLQKRSTGTAGSEFGGSQRKKVGEVKFDRPTRISLDDIHRISGNLDRSQSDPSSRSEGTMVQSVLIYPPVEVDGEDGICSGDGDLIDKSPTLEWVQRNIAQGGNSVEYVLRDSPVVPTTFNNSYKDVSGHTCDSVDEEMGMTTAVEVRGRRSDDAIADQRDDNENRDPLFITASIAPWCKGRKSRNCILAVLALFLVVAVSASVAGAMLPKRSSKELDAVAAIGSTASPSPSSSRAPTTTAYETFTAKPRPTAGAVFTSAPIINPTKSPTVTPTIQNTTTEPTGKSPSTGAPEAIESTASPSSSASQAPTTTASEVFTAKPSPTADVAFTSAPIINPTTSSTANPTIQSTIAEPPTATPTIQNTTAEPSSMAPSASAPDINEPPVDYACQLVTISVKYDNATSIGWTLVDTGDHELFVEGTYVDSFYSSDPDVVGQPQVTEDCLGSGSYRWFTYGDGGGSYSLATPSGIVEGEVDFRETVSFVIS</sequence>
<evidence type="ECO:0000313" key="4">
    <source>
        <dbReference type="Proteomes" id="UP000266841"/>
    </source>
</evidence>
<gene>
    <name evidence="3" type="ORF">THAOC_27932</name>
</gene>
<feature type="region of interest" description="Disordered" evidence="1">
    <location>
        <begin position="709"/>
        <end position="753"/>
    </location>
</feature>
<evidence type="ECO:0000256" key="2">
    <source>
        <dbReference type="SAM" id="Phobius"/>
    </source>
</evidence>
<proteinExistence type="predicted"/>
<feature type="compositionally biased region" description="Basic and acidic residues" evidence="1">
    <location>
        <begin position="113"/>
        <end position="126"/>
    </location>
</feature>
<feature type="compositionally biased region" description="Polar residues" evidence="1">
    <location>
        <begin position="284"/>
        <end position="293"/>
    </location>
</feature>
<feature type="transmembrane region" description="Helical" evidence="2">
    <location>
        <begin position="563"/>
        <end position="584"/>
    </location>
</feature>
<feature type="compositionally biased region" description="Low complexity" evidence="1">
    <location>
        <begin position="725"/>
        <end position="753"/>
    </location>
</feature>
<dbReference type="EMBL" id="AGNL01039289">
    <property type="protein sequence ID" value="EJK52764.1"/>
    <property type="molecule type" value="Genomic_DNA"/>
</dbReference>
<dbReference type="Proteomes" id="UP000266841">
    <property type="component" value="Unassembled WGS sequence"/>
</dbReference>
<feature type="compositionally biased region" description="Polar residues" evidence="1">
    <location>
        <begin position="711"/>
        <end position="724"/>
    </location>
</feature>
<keyword evidence="2" id="KW-0472">Membrane</keyword>
<keyword evidence="2" id="KW-1133">Transmembrane helix</keyword>
<accession>K0RKF7</accession>
<feature type="compositionally biased region" description="Gly residues" evidence="1">
    <location>
        <begin position="84"/>
        <end position="94"/>
    </location>
</feature>
<feature type="region of interest" description="Disordered" evidence="1">
    <location>
        <begin position="154"/>
        <end position="175"/>
    </location>
</feature>
<feature type="compositionally biased region" description="Low complexity" evidence="1">
    <location>
        <begin position="644"/>
        <end position="658"/>
    </location>
</feature>
<feature type="compositionally biased region" description="Low complexity" evidence="1">
    <location>
        <begin position="666"/>
        <end position="690"/>
    </location>
</feature>
<comment type="caution">
    <text evidence="3">The sequence shown here is derived from an EMBL/GenBank/DDBJ whole genome shotgun (WGS) entry which is preliminary data.</text>
</comment>
<feature type="compositionally biased region" description="Polar residues" evidence="1">
    <location>
        <begin position="420"/>
        <end position="434"/>
    </location>
</feature>
<feature type="compositionally biased region" description="Basic and acidic residues" evidence="1">
    <location>
        <begin position="396"/>
        <end position="415"/>
    </location>
</feature>
<evidence type="ECO:0000256" key="1">
    <source>
        <dbReference type="SAM" id="MobiDB-lite"/>
    </source>
</evidence>
<keyword evidence="4" id="KW-1185">Reference proteome</keyword>
<keyword evidence="2" id="KW-0812">Transmembrane</keyword>
<dbReference type="OMA" id="VGEREWI"/>
<protein>
    <submittedName>
        <fullName evidence="3">Uncharacterized protein</fullName>
    </submittedName>
</protein>
<feature type="region of interest" description="Disordered" evidence="1">
    <location>
        <begin position="1"/>
        <end position="138"/>
    </location>
</feature>
<name>K0RKF7_THAOC</name>
<organism evidence="3 4">
    <name type="scientific">Thalassiosira oceanica</name>
    <name type="common">Marine diatom</name>
    <dbReference type="NCBI Taxonomy" id="159749"/>
    <lineage>
        <taxon>Eukaryota</taxon>
        <taxon>Sar</taxon>
        <taxon>Stramenopiles</taxon>
        <taxon>Ochrophyta</taxon>
        <taxon>Bacillariophyta</taxon>
        <taxon>Coscinodiscophyceae</taxon>
        <taxon>Thalassiosirophycidae</taxon>
        <taxon>Thalassiosirales</taxon>
        <taxon>Thalassiosiraceae</taxon>
        <taxon>Thalassiosira</taxon>
    </lineage>
</organism>
<reference evidence="3 4" key="1">
    <citation type="journal article" date="2012" name="Genome Biol.">
        <title>Genome and low-iron response of an oceanic diatom adapted to chronic iron limitation.</title>
        <authorList>
            <person name="Lommer M."/>
            <person name="Specht M."/>
            <person name="Roy A.S."/>
            <person name="Kraemer L."/>
            <person name="Andreson R."/>
            <person name="Gutowska M.A."/>
            <person name="Wolf J."/>
            <person name="Bergner S.V."/>
            <person name="Schilhabel M.B."/>
            <person name="Klostermeier U.C."/>
            <person name="Beiko R.G."/>
            <person name="Rosenstiel P."/>
            <person name="Hippler M."/>
            <person name="Laroche J."/>
        </authorList>
    </citation>
    <scope>NUCLEOTIDE SEQUENCE [LARGE SCALE GENOMIC DNA]</scope>
    <source>
        <strain evidence="3 4">CCMP1005</strain>
    </source>
</reference>
<feature type="non-terminal residue" evidence="3">
    <location>
        <position position="1"/>
    </location>
</feature>
<feature type="compositionally biased region" description="Low complexity" evidence="1">
    <location>
        <begin position="231"/>
        <end position="240"/>
    </location>
</feature>